<gene>
    <name evidence="2" type="ORF">NZD89_10775</name>
</gene>
<reference evidence="2" key="1">
    <citation type="submission" date="2022-08" db="EMBL/GenBank/DDBJ databases">
        <title>Alicyclobacillus fastidiosus DSM 17978, complete genome.</title>
        <authorList>
            <person name="Wang Q."/>
            <person name="Cai R."/>
            <person name="Wang Z."/>
        </authorList>
    </citation>
    <scope>NUCLEOTIDE SEQUENCE</scope>
    <source>
        <strain evidence="2">DSM 17978</strain>
    </source>
</reference>
<keyword evidence="2" id="KW-0328">Glycosyltransferase</keyword>
<dbReference type="PANTHER" id="PTHR43685:SF2">
    <property type="entry name" value="GLYCOSYLTRANSFERASE 2-LIKE DOMAIN-CONTAINING PROTEIN"/>
    <property type="match status" value="1"/>
</dbReference>
<dbReference type="EMBL" id="CP104067">
    <property type="protein sequence ID" value="WAH43820.1"/>
    <property type="molecule type" value="Genomic_DNA"/>
</dbReference>
<proteinExistence type="predicted"/>
<organism evidence="2 3">
    <name type="scientific">Alicyclobacillus fastidiosus</name>
    <dbReference type="NCBI Taxonomy" id="392011"/>
    <lineage>
        <taxon>Bacteria</taxon>
        <taxon>Bacillati</taxon>
        <taxon>Bacillota</taxon>
        <taxon>Bacilli</taxon>
        <taxon>Bacillales</taxon>
        <taxon>Alicyclobacillaceae</taxon>
        <taxon>Alicyclobacillus</taxon>
    </lineage>
</organism>
<dbReference type="EC" id="2.4.-.-" evidence="2"/>
<dbReference type="RefSeq" id="WP_268007726.1">
    <property type="nucleotide sequence ID" value="NZ_BSUT01000001.1"/>
</dbReference>
<dbReference type="Gene3D" id="3.90.550.10">
    <property type="entry name" value="Spore Coat Polysaccharide Biosynthesis Protein SpsA, Chain A"/>
    <property type="match status" value="1"/>
</dbReference>
<dbReference type="InterPro" id="IPR001173">
    <property type="entry name" value="Glyco_trans_2-like"/>
</dbReference>
<evidence type="ECO:0000313" key="2">
    <source>
        <dbReference type="EMBL" id="WAH43820.1"/>
    </source>
</evidence>
<dbReference type="GO" id="GO:0016757">
    <property type="term" value="F:glycosyltransferase activity"/>
    <property type="evidence" value="ECO:0007669"/>
    <property type="project" value="UniProtKB-KW"/>
</dbReference>
<dbReference type="Pfam" id="PF00535">
    <property type="entry name" value="Glycos_transf_2"/>
    <property type="match status" value="1"/>
</dbReference>
<dbReference type="Proteomes" id="UP001164761">
    <property type="component" value="Chromosome"/>
</dbReference>
<feature type="domain" description="Glycosyltransferase 2-like" evidence="1">
    <location>
        <begin position="7"/>
        <end position="138"/>
    </location>
</feature>
<dbReference type="InterPro" id="IPR050834">
    <property type="entry name" value="Glycosyltransf_2"/>
</dbReference>
<sequence length="266" mass="31210">MGNTKVSVLVTTYNQQEYIAEALNSVLMQEHGYPYEVIIADDCSTDNTAHIIREFQTRYPEVMRVLPTSTNVGITQNYKRGFKACTGDYVAVLEGDDYWTSRDRIRTMVEFLDRNIGCVLAFNRYTVSNMYQSYIQPWPINDAFQILTVSDLIRSNFIGNFSTCIYRNDVIKSLDDSLYNMKVYDWMFNIAVSQHGFIGYIPQVMSVYRQHPAGTWTRKSEIDKIRETIHCIDEYNKYLNYIYNYEFTDHRNRLISQARQYGYIIG</sequence>
<keyword evidence="2" id="KW-0808">Transferase</keyword>
<dbReference type="InterPro" id="IPR029044">
    <property type="entry name" value="Nucleotide-diphossugar_trans"/>
</dbReference>
<protein>
    <submittedName>
        <fullName evidence="2">Glycosyltransferase</fullName>
        <ecNumber evidence="2">2.4.-.-</ecNumber>
    </submittedName>
</protein>
<dbReference type="SUPFAM" id="SSF53448">
    <property type="entry name" value="Nucleotide-diphospho-sugar transferases"/>
    <property type="match status" value="1"/>
</dbReference>
<name>A0ABY6ZPF1_9BACL</name>
<evidence type="ECO:0000313" key="3">
    <source>
        <dbReference type="Proteomes" id="UP001164761"/>
    </source>
</evidence>
<evidence type="ECO:0000259" key="1">
    <source>
        <dbReference type="Pfam" id="PF00535"/>
    </source>
</evidence>
<keyword evidence="3" id="KW-1185">Reference proteome</keyword>
<dbReference type="PANTHER" id="PTHR43685">
    <property type="entry name" value="GLYCOSYLTRANSFERASE"/>
    <property type="match status" value="1"/>
</dbReference>
<accession>A0ABY6ZPF1</accession>